<dbReference type="OrthoDB" id="2963168at2759"/>
<dbReference type="PANTHER" id="PTHR14187:SF5">
    <property type="entry name" value="HEAT SHOCK 70 KDA PROTEIN 12A"/>
    <property type="match status" value="1"/>
</dbReference>
<organism evidence="1 2">
    <name type="scientific">Thelephora terrestris</name>
    <dbReference type="NCBI Taxonomy" id="56493"/>
    <lineage>
        <taxon>Eukaryota</taxon>
        <taxon>Fungi</taxon>
        <taxon>Dikarya</taxon>
        <taxon>Basidiomycota</taxon>
        <taxon>Agaricomycotina</taxon>
        <taxon>Agaricomycetes</taxon>
        <taxon>Thelephorales</taxon>
        <taxon>Thelephoraceae</taxon>
        <taxon>Thelephora</taxon>
    </lineage>
</organism>
<reference evidence="1" key="1">
    <citation type="journal article" date="2020" name="Nat. Commun.">
        <title>Large-scale genome sequencing of mycorrhizal fungi provides insights into the early evolution of symbiotic traits.</title>
        <authorList>
            <person name="Miyauchi S."/>
            <person name="Kiss E."/>
            <person name="Kuo A."/>
            <person name="Drula E."/>
            <person name="Kohler A."/>
            <person name="Sanchez-Garcia M."/>
            <person name="Morin E."/>
            <person name="Andreopoulos B."/>
            <person name="Barry K.W."/>
            <person name="Bonito G."/>
            <person name="Buee M."/>
            <person name="Carver A."/>
            <person name="Chen C."/>
            <person name="Cichocki N."/>
            <person name="Clum A."/>
            <person name="Culley D."/>
            <person name="Crous P.W."/>
            <person name="Fauchery L."/>
            <person name="Girlanda M."/>
            <person name="Hayes R.D."/>
            <person name="Keri Z."/>
            <person name="LaButti K."/>
            <person name="Lipzen A."/>
            <person name="Lombard V."/>
            <person name="Magnuson J."/>
            <person name="Maillard F."/>
            <person name="Murat C."/>
            <person name="Nolan M."/>
            <person name="Ohm R.A."/>
            <person name="Pangilinan J."/>
            <person name="Pereira M.F."/>
            <person name="Perotto S."/>
            <person name="Peter M."/>
            <person name="Pfister S."/>
            <person name="Riley R."/>
            <person name="Sitrit Y."/>
            <person name="Stielow J.B."/>
            <person name="Szollosi G."/>
            <person name="Zifcakova L."/>
            <person name="Stursova M."/>
            <person name="Spatafora J.W."/>
            <person name="Tedersoo L."/>
            <person name="Vaario L.M."/>
            <person name="Yamada A."/>
            <person name="Yan M."/>
            <person name="Wang P."/>
            <person name="Xu J."/>
            <person name="Bruns T."/>
            <person name="Baldrian P."/>
            <person name="Vilgalys R."/>
            <person name="Dunand C."/>
            <person name="Henrissat B."/>
            <person name="Grigoriev I.V."/>
            <person name="Hibbett D."/>
            <person name="Nagy L.G."/>
            <person name="Martin F.M."/>
        </authorList>
    </citation>
    <scope>NUCLEOTIDE SEQUENCE</scope>
    <source>
        <strain evidence="1">UH-Tt-Lm1</strain>
    </source>
</reference>
<accession>A0A9P6HCA9</accession>
<sequence>MARPAYSGDKRSLALAFDIGTTFSGVSYVLLDPGEVPKIKSVMRFPSQALTSSKIPSTMWYDSSGKARSFGAEATLSGTIDQAEAEGWARLDWWKLNLAPTALCKKLPAGYAPALPHGLTIVDVFADFMHYLFACAETYFKESHALGEYVWDSVKEDIIFILSHPNGWGGIEQVNMRRAAVKAKLIPDTIEGHDRVRFVTEGEASFNFCVNNGISGDAIKVGKDVIVIDAGGGTIDISGYAVESQNPLRVEEIFAPECRLLGATTVTRKAREFIKDRLKHSRFGSEDIINHMTQCFDESTKRLFKSIDEVSCIQFGSPDEKAPALGIQRGKMKLTGPEVAAFFEESIDGAVDAIELHLNSLNLNDTAVLLVGGFGESPWLFQRLRSRLEDLGLSLSRPDAVQTSKAVAQGAIAFFLDGIVKSRVSRFKYGIEACVHYNPYDPQHAERSSQAFFGVDGAKRLPGAFSTILDEGYQSVRVSETEEFRKAYSYISTSRQCLDEIDDTIKAYKGSSQDPRWIDSEPASFFNLCTVSADTSRVPKPKVKNPIGSHYKVDYEVALLFGLTELKAQLVWTENGVEKRGQAEIVYDETQGCAEM</sequence>
<keyword evidence="2" id="KW-1185">Reference proteome</keyword>
<dbReference type="SUPFAM" id="SSF53067">
    <property type="entry name" value="Actin-like ATPase domain"/>
    <property type="match status" value="2"/>
</dbReference>
<dbReference type="AlphaFoldDB" id="A0A9P6HCA9"/>
<dbReference type="Gene3D" id="3.30.420.40">
    <property type="match status" value="2"/>
</dbReference>
<dbReference type="InterPro" id="IPR043129">
    <property type="entry name" value="ATPase_NBD"/>
</dbReference>
<dbReference type="CDD" id="cd10170">
    <property type="entry name" value="ASKHA_NBD_HSP70"/>
    <property type="match status" value="1"/>
</dbReference>
<dbReference type="PANTHER" id="PTHR14187">
    <property type="entry name" value="ALPHA KINASE/ELONGATION FACTOR 2 KINASE"/>
    <property type="match status" value="1"/>
</dbReference>
<dbReference type="EMBL" id="WIUZ02000009">
    <property type="protein sequence ID" value="KAF9783708.1"/>
    <property type="molecule type" value="Genomic_DNA"/>
</dbReference>
<evidence type="ECO:0000313" key="2">
    <source>
        <dbReference type="Proteomes" id="UP000736335"/>
    </source>
</evidence>
<comment type="caution">
    <text evidence="1">The sequence shown here is derived from an EMBL/GenBank/DDBJ whole genome shotgun (WGS) entry which is preliminary data.</text>
</comment>
<evidence type="ECO:0000313" key="1">
    <source>
        <dbReference type="EMBL" id="KAF9783708.1"/>
    </source>
</evidence>
<reference evidence="1" key="2">
    <citation type="submission" date="2020-11" db="EMBL/GenBank/DDBJ databases">
        <authorList>
            <consortium name="DOE Joint Genome Institute"/>
            <person name="Kuo A."/>
            <person name="Miyauchi S."/>
            <person name="Kiss E."/>
            <person name="Drula E."/>
            <person name="Kohler A."/>
            <person name="Sanchez-Garcia M."/>
            <person name="Andreopoulos B."/>
            <person name="Barry K.W."/>
            <person name="Bonito G."/>
            <person name="Buee M."/>
            <person name="Carver A."/>
            <person name="Chen C."/>
            <person name="Cichocki N."/>
            <person name="Clum A."/>
            <person name="Culley D."/>
            <person name="Crous P.W."/>
            <person name="Fauchery L."/>
            <person name="Girlanda M."/>
            <person name="Hayes R."/>
            <person name="Keri Z."/>
            <person name="Labutti K."/>
            <person name="Lipzen A."/>
            <person name="Lombard V."/>
            <person name="Magnuson J."/>
            <person name="Maillard F."/>
            <person name="Morin E."/>
            <person name="Murat C."/>
            <person name="Nolan M."/>
            <person name="Ohm R."/>
            <person name="Pangilinan J."/>
            <person name="Pereira M."/>
            <person name="Perotto S."/>
            <person name="Peter M."/>
            <person name="Riley R."/>
            <person name="Sitrit Y."/>
            <person name="Stielow B."/>
            <person name="Szollosi G."/>
            <person name="Zifcakova L."/>
            <person name="Stursova M."/>
            <person name="Spatafora J.W."/>
            <person name="Tedersoo L."/>
            <person name="Vaario L.-M."/>
            <person name="Yamada A."/>
            <person name="Yan M."/>
            <person name="Wang P."/>
            <person name="Xu J."/>
            <person name="Bruns T."/>
            <person name="Baldrian P."/>
            <person name="Vilgalys R."/>
            <person name="Henrissat B."/>
            <person name="Grigoriev I.V."/>
            <person name="Hibbett D."/>
            <person name="Nagy L.G."/>
            <person name="Martin F.M."/>
        </authorList>
    </citation>
    <scope>NUCLEOTIDE SEQUENCE</scope>
    <source>
        <strain evidence="1">UH-Tt-Lm1</strain>
    </source>
</reference>
<gene>
    <name evidence="1" type="ORF">BJ322DRAFT_1109558</name>
</gene>
<name>A0A9P6HCA9_9AGAM</name>
<dbReference type="Gene3D" id="3.90.640.10">
    <property type="entry name" value="Actin, Chain A, domain 4"/>
    <property type="match status" value="1"/>
</dbReference>
<proteinExistence type="predicted"/>
<dbReference type="Proteomes" id="UP000736335">
    <property type="component" value="Unassembled WGS sequence"/>
</dbReference>
<protein>
    <submittedName>
        <fullName evidence="1">Uncharacterized protein</fullName>
    </submittedName>
</protein>